<proteinExistence type="predicted"/>
<evidence type="ECO:0000313" key="1">
    <source>
        <dbReference type="EMBL" id="CDW17666.1"/>
    </source>
</evidence>
<protein>
    <submittedName>
        <fullName evidence="1">Uncharacterized protein</fullName>
    </submittedName>
</protein>
<name>A0A0K2SWK9_LEPSM</name>
<accession>A0A0K2SWK9</accession>
<sequence>MIIHVCMNVIPRTDINHKIFISFFFTNYNNN</sequence>
<organism evidence="1">
    <name type="scientific">Lepeophtheirus salmonis</name>
    <name type="common">Salmon louse</name>
    <name type="synonym">Caligus salmonis</name>
    <dbReference type="NCBI Taxonomy" id="72036"/>
    <lineage>
        <taxon>Eukaryota</taxon>
        <taxon>Metazoa</taxon>
        <taxon>Ecdysozoa</taxon>
        <taxon>Arthropoda</taxon>
        <taxon>Crustacea</taxon>
        <taxon>Multicrustacea</taxon>
        <taxon>Hexanauplia</taxon>
        <taxon>Copepoda</taxon>
        <taxon>Siphonostomatoida</taxon>
        <taxon>Caligidae</taxon>
        <taxon>Lepeophtheirus</taxon>
    </lineage>
</organism>
<dbReference type="AlphaFoldDB" id="A0A0K2SWK9"/>
<reference evidence="1" key="1">
    <citation type="submission" date="2014-05" db="EMBL/GenBank/DDBJ databases">
        <authorList>
            <person name="Chronopoulou M."/>
        </authorList>
    </citation>
    <scope>NUCLEOTIDE SEQUENCE</scope>
    <source>
        <tissue evidence="1">Whole organism</tissue>
    </source>
</reference>
<dbReference type="EMBL" id="HACA01000305">
    <property type="protein sequence ID" value="CDW17666.1"/>
    <property type="molecule type" value="Transcribed_RNA"/>
</dbReference>